<dbReference type="Gene3D" id="2.60.120.1130">
    <property type="match status" value="1"/>
</dbReference>
<sequence>MRIIGCIVMMATVIATYGNQAQSDYAIADIPTALKARADAVVRHETIVVDMQAPTKVNYHVKQAITVFNKGGEGKARLVIHYDKSTVIKRIAGRVFDANGFQTGKFTHRDFMDESAVSSFSLYEDSRMKHFLPAVTHYPYTVEYEYELELKQNLIIPIWRPDAYPDVSVEHSRYTFLCEAADKVRIKAMNYGGEPISEDLDGRKALTWEVSNLVARRQEPYSPNPDTYCIWVRVAPVDFVYYKHRGQYADWSELGRWVHKALLADGLTLPESTIQEVRQLVADKASDKEKARTLYAYLQRKTRYVSVQIGIGGFKPTAASEVDRLGYGDCKGLVNYMQALLNVVGISSYYCVVEAGSAKRDMQPDFAGMEQGNHVILCLPFENDTTWLECTSQRTPFGFLGSFTDDRTVLACTQQGGKLLRTPRYAEEANLQRRQATLTLKDDGMLIGTVTTEFAAAQYDNHLEIAESSNIEQMNLLKDTYDIDHIGFHNIAYRKGELDIPTLTETFDVTLAGYAPANNEQVFLIANVFNRRNTIPVLKNRMLPVYINRGYLDEDHIVFTLPGGCTLVSGSWEETIDSPFGQYHATVEQTGNQLTYHRKFLLHEGTFPADQYAEFSTFINRVYTLDNRKAVLSR</sequence>
<name>A0A1I3ICR6_9SPHI</name>
<dbReference type="EMBL" id="FOQO01000004">
    <property type="protein sequence ID" value="SFI45758.1"/>
    <property type="molecule type" value="Genomic_DNA"/>
</dbReference>
<evidence type="ECO:0000259" key="1">
    <source>
        <dbReference type="Pfam" id="PF12969"/>
    </source>
</evidence>
<dbReference type="AlphaFoldDB" id="A0A1I3ICR6"/>
<feature type="domain" description="DUF3857" evidence="1">
    <location>
        <begin position="56"/>
        <end position="215"/>
    </location>
</feature>
<dbReference type="RefSeq" id="WP_245893152.1">
    <property type="nucleotide sequence ID" value="NZ_FOQO01000004.1"/>
</dbReference>
<dbReference type="Pfam" id="PF12969">
    <property type="entry name" value="DUF3857"/>
    <property type="match status" value="1"/>
</dbReference>
<evidence type="ECO:0000313" key="3">
    <source>
        <dbReference type="Proteomes" id="UP000198670"/>
    </source>
</evidence>
<dbReference type="InterPro" id="IPR024618">
    <property type="entry name" value="DUF3857"/>
</dbReference>
<keyword evidence="3" id="KW-1185">Reference proteome</keyword>
<protein>
    <recommendedName>
        <fullName evidence="1">DUF3857 domain-containing protein</fullName>
    </recommendedName>
</protein>
<evidence type="ECO:0000313" key="2">
    <source>
        <dbReference type="EMBL" id="SFI45758.1"/>
    </source>
</evidence>
<dbReference type="SUPFAM" id="SSF54001">
    <property type="entry name" value="Cysteine proteinases"/>
    <property type="match status" value="1"/>
</dbReference>
<dbReference type="STRING" id="1477437.SAMN05444682_10436"/>
<organism evidence="2 3">
    <name type="scientific">Parapedobacter indicus</name>
    <dbReference type="NCBI Taxonomy" id="1477437"/>
    <lineage>
        <taxon>Bacteria</taxon>
        <taxon>Pseudomonadati</taxon>
        <taxon>Bacteroidota</taxon>
        <taxon>Sphingobacteriia</taxon>
        <taxon>Sphingobacteriales</taxon>
        <taxon>Sphingobacteriaceae</taxon>
        <taxon>Parapedobacter</taxon>
    </lineage>
</organism>
<accession>A0A1I3ICR6</accession>
<dbReference type="Proteomes" id="UP000198670">
    <property type="component" value="Unassembled WGS sequence"/>
</dbReference>
<gene>
    <name evidence="2" type="ORF">SAMN05444682_10436</name>
</gene>
<dbReference type="InterPro" id="IPR038765">
    <property type="entry name" value="Papain-like_cys_pep_sf"/>
</dbReference>
<proteinExistence type="predicted"/>
<dbReference type="Gene3D" id="2.60.40.3140">
    <property type="match status" value="1"/>
</dbReference>
<reference evidence="2 3" key="1">
    <citation type="submission" date="2016-10" db="EMBL/GenBank/DDBJ databases">
        <authorList>
            <person name="de Groot N.N."/>
        </authorList>
    </citation>
    <scope>NUCLEOTIDE SEQUENCE [LARGE SCALE GENOMIC DNA]</scope>
    <source>
        <strain evidence="2 3">RK1</strain>
    </source>
</reference>
<dbReference type="Gene3D" id="3.10.620.30">
    <property type="match status" value="1"/>
</dbReference>